<dbReference type="OrthoDB" id="8123891at2759"/>
<feature type="non-terminal residue" evidence="2">
    <location>
        <position position="227"/>
    </location>
</feature>
<sequence>MNSQDAEEAEAIRVNQARMILNLQENIRAGLKFEGAKFVKPKKTAKSAQSQSASLIPVRNKFESISVPEESKPNEQPTKEKDTNNQLTTTKFRVPPIFLADGNIKELTSKIAELGLEDYDAKVFGKRIRIRLSTPDDYRALTRFFDSNNWQYHTFQNQVNHLSVVIKDIPTSLSIEDIENELIDKAIPVIRLHRLFNRSKEPLPICALTTKDDDDGKQIFSLKSIYH</sequence>
<dbReference type="AlphaFoldDB" id="A0A8J2P1X2"/>
<gene>
    <name evidence="2" type="ORF">AFUS01_LOCUS16769</name>
</gene>
<evidence type="ECO:0008006" key="4">
    <source>
        <dbReference type="Google" id="ProtNLM"/>
    </source>
</evidence>
<proteinExistence type="predicted"/>
<accession>A0A8J2P1X2</accession>
<protein>
    <recommendedName>
        <fullName evidence="4">Pre-C2HC domain-containing protein</fullName>
    </recommendedName>
</protein>
<feature type="compositionally biased region" description="Basic and acidic residues" evidence="1">
    <location>
        <begin position="69"/>
        <end position="83"/>
    </location>
</feature>
<name>A0A8J2P1X2_9HEXA</name>
<reference evidence="2" key="1">
    <citation type="submission" date="2021-06" db="EMBL/GenBank/DDBJ databases">
        <authorList>
            <person name="Hodson N. C."/>
            <person name="Mongue J. A."/>
            <person name="Jaron S. K."/>
        </authorList>
    </citation>
    <scope>NUCLEOTIDE SEQUENCE</scope>
</reference>
<evidence type="ECO:0000313" key="2">
    <source>
        <dbReference type="EMBL" id="CAG7727954.1"/>
    </source>
</evidence>
<evidence type="ECO:0000256" key="1">
    <source>
        <dbReference type="SAM" id="MobiDB-lite"/>
    </source>
</evidence>
<feature type="region of interest" description="Disordered" evidence="1">
    <location>
        <begin position="66"/>
        <end position="87"/>
    </location>
</feature>
<comment type="caution">
    <text evidence="2">The sequence shown here is derived from an EMBL/GenBank/DDBJ whole genome shotgun (WGS) entry which is preliminary data.</text>
</comment>
<evidence type="ECO:0000313" key="3">
    <source>
        <dbReference type="Proteomes" id="UP000708208"/>
    </source>
</evidence>
<keyword evidence="3" id="KW-1185">Reference proteome</keyword>
<dbReference type="Proteomes" id="UP000708208">
    <property type="component" value="Unassembled WGS sequence"/>
</dbReference>
<dbReference type="EMBL" id="CAJVCH010156021">
    <property type="protein sequence ID" value="CAG7727954.1"/>
    <property type="molecule type" value="Genomic_DNA"/>
</dbReference>
<organism evidence="2 3">
    <name type="scientific">Allacma fusca</name>
    <dbReference type="NCBI Taxonomy" id="39272"/>
    <lineage>
        <taxon>Eukaryota</taxon>
        <taxon>Metazoa</taxon>
        <taxon>Ecdysozoa</taxon>
        <taxon>Arthropoda</taxon>
        <taxon>Hexapoda</taxon>
        <taxon>Collembola</taxon>
        <taxon>Symphypleona</taxon>
        <taxon>Sminthuridae</taxon>
        <taxon>Allacma</taxon>
    </lineage>
</organism>